<evidence type="ECO:0000313" key="4">
    <source>
        <dbReference type="Proteomes" id="UP000708148"/>
    </source>
</evidence>
<dbReference type="InterPro" id="IPR004088">
    <property type="entry name" value="KH_dom_type_1"/>
</dbReference>
<protein>
    <recommendedName>
        <fullName evidence="2">K Homology domain-containing protein</fullName>
    </recommendedName>
</protein>
<evidence type="ECO:0000256" key="1">
    <source>
        <dbReference type="PROSITE-ProRule" id="PRU00117"/>
    </source>
</evidence>
<organism evidence="3 4">
    <name type="scientific">Ostreobium quekettii</name>
    <dbReference type="NCBI Taxonomy" id="121088"/>
    <lineage>
        <taxon>Eukaryota</taxon>
        <taxon>Viridiplantae</taxon>
        <taxon>Chlorophyta</taxon>
        <taxon>core chlorophytes</taxon>
        <taxon>Ulvophyceae</taxon>
        <taxon>TCBD clade</taxon>
        <taxon>Bryopsidales</taxon>
        <taxon>Ostreobineae</taxon>
        <taxon>Ostreobiaceae</taxon>
        <taxon>Ostreobium</taxon>
    </lineage>
</organism>
<evidence type="ECO:0000259" key="2">
    <source>
        <dbReference type="Pfam" id="PF00013"/>
    </source>
</evidence>
<dbReference type="EMBL" id="CAJHUC010001295">
    <property type="protein sequence ID" value="CAD7700566.1"/>
    <property type="molecule type" value="Genomic_DNA"/>
</dbReference>
<dbReference type="InterPro" id="IPR036612">
    <property type="entry name" value="KH_dom_type_1_sf"/>
</dbReference>
<comment type="caution">
    <text evidence="3">The sequence shown here is derived from an EMBL/GenBank/DDBJ whole genome shotgun (WGS) entry which is preliminary data.</text>
</comment>
<sequence length="290" mass="30757">MVAVPVGYTAAALALGRAALDSACREAGGSVAGAAVMPSTELLQRLLRNGYQEASTVEHEVNPLCTAPAELAPSIWGGDSLPSCKTAASSVFDTPAAPLWTAQESAQLLTSSTVEKRAAWQMPALGLSPFIVDSSQTPSSVAEVRTAQEIEEMQQGITGARRISGRAVQLNMTLLVAGFIIGPCGVSIRDIVCKSGASISSCTRISRTLNGRRIRVFHIKGTPDSISLAVKIMLMAVGRYKDLAEGKYKGRRVRSAQVVEGVEFVYRPPPKGRVPHAASIDCQWYSLGEE</sequence>
<dbReference type="Gene3D" id="3.30.1370.10">
    <property type="entry name" value="K Homology domain, type 1"/>
    <property type="match status" value="1"/>
</dbReference>
<dbReference type="SUPFAM" id="SSF54791">
    <property type="entry name" value="Eukaryotic type KH-domain (KH-domain type I)"/>
    <property type="match status" value="1"/>
</dbReference>
<proteinExistence type="predicted"/>
<name>A0A8S1J0D1_9CHLO</name>
<feature type="domain" description="K Homology" evidence="2">
    <location>
        <begin position="177"/>
        <end position="232"/>
    </location>
</feature>
<dbReference type="Pfam" id="PF00013">
    <property type="entry name" value="KH_1"/>
    <property type="match status" value="1"/>
</dbReference>
<reference evidence="3" key="1">
    <citation type="submission" date="2020-12" db="EMBL/GenBank/DDBJ databases">
        <authorList>
            <person name="Iha C."/>
        </authorList>
    </citation>
    <scope>NUCLEOTIDE SEQUENCE</scope>
</reference>
<accession>A0A8S1J0D1</accession>
<dbReference type="OrthoDB" id="550454at2759"/>
<keyword evidence="1" id="KW-0694">RNA-binding</keyword>
<gene>
    <name evidence="3" type="ORF">OSTQU699_LOCUS5925</name>
</gene>
<keyword evidence="4" id="KW-1185">Reference proteome</keyword>
<dbReference type="AlphaFoldDB" id="A0A8S1J0D1"/>
<dbReference type="GO" id="GO:0003723">
    <property type="term" value="F:RNA binding"/>
    <property type="evidence" value="ECO:0007669"/>
    <property type="project" value="UniProtKB-UniRule"/>
</dbReference>
<dbReference type="Proteomes" id="UP000708148">
    <property type="component" value="Unassembled WGS sequence"/>
</dbReference>
<evidence type="ECO:0000313" key="3">
    <source>
        <dbReference type="EMBL" id="CAD7700566.1"/>
    </source>
</evidence>
<dbReference type="PROSITE" id="PS50084">
    <property type="entry name" value="KH_TYPE_1"/>
    <property type="match status" value="1"/>
</dbReference>